<dbReference type="InterPro" id="IPR029058">
    <property type="entry name" value="AB_hydrolase_fold"/>
</dbReference>
<dbReference type="SUPFAM" id="SSF53474">
    <property type="entry name" value="alpha/beta-Hydrolases"/>
    <property type="match status" value="1"/>
</dbReference>
<sequence>MHRGHSGDTEERAAVIVQTTLEGVHTFEQPDGYVTHYRLWGAETAADLVVMLHGGMSHAGWQAPLGARLAELGDDVAFLAVDLRGSGLNAVRGHIPDGDLAVRDIALLLGSLKEARPATRIHLAGWCFGAQVATVVAAGLADREVLASLLMVCPGFFFNDRYSDVLDRSIDAALEVVEELGITVEPTRPFIKVPLRPTDFTDRAEWLAAIEDDKLKLSHVTVGTIDAWEAIAVKSETEYGRIGQLPVRAVFGTRDKLVDNDRVRTFLQSHPDLETHDLDTGHAVHFEETEALTRLVAGFVAELKR</sequence>
<keyword evidence="2" id="KW-0378">Hydrolase</keyword>
<protein>
    <submittedName>
        <fullName evidence="2">Alpha/beta hydrolase</fullName>
    </submittedName>
</protein>
<dbReference type="Proteomes" id="UP000617743">
    <property type="component" value="Unassembled WGS sequence"/>
</dbReference>
<gene>
    <name evidence="2" type="ORF">GCM10010383_41980</name>
</gene>
<keyword evidence="3" id="KW-1185">Reference proteome</keyword>
<evidence type="ECO:0000313" key="2">
    <source>
        <dbReference type="EMBL" id="GGX07412.1"/>
    </source>
</evidence>
<dbReference type="Pfam" id="PF12146">
    <property type="entry name" value="Hydrolase_4"/>
    <property type="match status" value="1"/>
</dbReference>
<evidence type="ECO:0000259" key="1">
    <source>
        <dbReference type="Pfam" id="PF12146"/>
    </source>
</evidence>
<feature type="domain" description="Serine aminopeptidase S33" evidence="1">
    <location>
        <begin position="47"/>
        <end position="287"/>
    </location>
</feature>
<accession>A0ABQ2XAA4</accession>
<proteinExistence type="predicted"/>
<reference evidence="3" key="1">
    <citation type="journal article" date="2019" name="Int. J. Syst. Evol. Microbiol.">
        <title>The Global Catalogue of Microorganisms (GCM) 10K type strain sequencing project: providing services to taxonomists for standard genome sequencing and annotation.</title>
        <authorList>
            <consortium name="The Broad Institute Genomics Platform"/>
            <consortium name="The Broad Institute Genome Sequencing Center for Infectious Disease"/>
            <person name="Wu L."/>
            <person name="Ma J."/>
        </authorList>
    </citation>
    <scope>NUCLEOTIDE SEQUENCE [LARGE SCALE GENOMIC DNA]</scope>
    <source>
        <strain evidence="3">JCM 4866</strain>
    </source>
</reference>
<dbReference type="PANTHER" id="PTHR43798">
    <property type="entry name" value="MONOACYLGLYCEROL LIPASE"/>
    <property type="match status" value="1"/>
</dbReference>
<dbReference type="PANTHER" id="PTHR43798:SF5">
    <property type="entry name" value="MONOACYLGLYCEROL LIPASE ABHD6"/>
    <property type="match status" value="1"/>
</dbReference>
<dbReference type="GO" id="GO:0016787">
    <property type="term" value="F:hydrolase activity"/>
    <property type="evidence" value="ECO:0007669"/>
    <property type="project" value="UniProtKB-KW"/>
</dbReference>
<dbReference type="EMBL" id="BMWC01000005">
    <property type="protein sequence ID" value="GGX07412.1"/>
    <property type="molecule type" value="Genomic_DNA"/>
</dbReference>
<dbReference type="Gene3D" id="3.40.50.1820">
    <property type="entry name" value="alpha/beta hydrolase"/>
    <property type="match status" value="1"/>
</dbReference>
<evidence type="ECO:0000313" key="3">
    <source>
        <dbReference type="Proteomes" id="UP000617743"/>
    </source>
</evidence>
<dbReference type="InterPro" id="IPR022742">
    <property type="entry name" value="Hydrolase_4"/>
</dbReference>
<name>A0ABQ2XAA4_9ACTN</name>
<comment type="caution">
    <text evidence="2">The sequence shown here is derived from an EMBL/GenBank/DDBJ whole genome shotgun (WGS) entry which is preliminary data.</text>
</comment>
<dbReference type="InterPro" id="IPR050266">
    <property type="entry name" value="AB_hydrolase_sf"/>
</dbReference>
<organism evidence="2 3">
    <name type="scientific">Streptomyces lomondensis</name>
    <dbReference type="NCBI Taxonomy" id="68229"/>
    <lineage>
        <taxon>Bacteria</taxon>
        <taxon>Bacillati</taxon>
        <taxon>Actinomycetota</taxon>
        <taxon>Actinomycetes</taxon>
        <taxon>Kitasatosporales</taxon>
        <taxon>Streptomycetaceae</taxon>
        <taxon>Streptomyces</taxon>
    </lineage>
</organism>